<evidence type="ECO:0000256" key="1">
    <source>
        <dbReference type="SAM" id="MobiDB-lite"/>
    </source>
</evidence>
<dbReference type="Proteomes" id="UP000235672">
    <property type="component" value="Unassembled WGS sequence"/>
</dbReference>
<organism evidence="2 3">
    <name type="scientific">Hyaloscypha hepaticicola</name>
    <dbReference type="NCBI Taxonomy" id="2082293"/>
    <lineage>
        <taxon>Eukaryota</taxon>
        <taxon>Fungi</taxon>
        <taxon>Dikarya</taxon>
        <taxon>Ascomycota</taxon>
        <taxon>Pezizomycotina</taxon>
        <taxon>Leotiomycetes</taxon>
        <taxon>Helotiales</taxon>
        <taxon>Hyaloscyphaceae</taxon>
        <taxon>Hyaloscypha</taxon>
    </lineage>
</organism>
<dbReference type="AlphaFoldDB" id="A0A2J6PPL5"/>
<gene>
    <name evidence="2" type="ORF">NA56DRAFT_649805</name>
</gene>
<dbReference type="EMBL" id="KZ613509">
    <property type="protein sequence ID" value="PMD15967.1"/>
    <property type="molecule type" value="Genomic_DNA"/>
</dbReference>
<reference evidence="2 3" key="1">
    <citation type="submission" date="2016-05" db="EMBL/GenBank/DDBJ databases">
        <title>A degradative enzymes factory behind the ericoid mycorrhizal symbiosis.</title>
        <authorList>
            <consortium name="DOE Joint Genome Institute"/>
            <person name="Martino E."/>
            <person name="Morin E."/>
            <person name="Grelet G."/>
            <person name="Kuo A."/>
            <person name="Kohler A."/>
            <person name="Daghino S."/>
            <person name="Barry K."/>
            <person name="Choi C."/>
            <person name="Cichocki N."/>
            <person name="Clum A."/>
            <person name="Copeland A."/>
            <person name="Hainaut M."/>
            <person name="Haridas S."/>
            <person name="Labutti K."/>
            <person name="Lindquist E."/>
            <person name="Lipzen A."/>
            <person name="Khouja H.-R."/>
            <person name="Murat C."/>
            <person name="Ohm R."/>
            <person name="Olson A."/>
            <person name="Spatafora J."/>
            <person name="Veneault-Fourrey C."/>
            <person name="Henrissat B."/>
            <person name="Grigoriev I."/>
            <person name="Martin F."/>
            <person name="Perotto S."/>
        </authorList>
    </citation>
    <scope>NUCLEOTIDE SEQUENCE [LARGE SCALE GENOMIC DNA]</scope>
    <source>
        <strain evidence="2 3">UAMH 7357</strain>
    </source>
</reference>
<feature type="region of interest" description="Disordered" evidence="1">
    <location>
        <begin position="1"/>
        <end position="36"/>
    </location>
</feature>
<evidence type="ECO:0000313" key="2">
    <source>
        <dbReference type="EMBL" id="PMD15967.1"/>
    </source>
</evidence>
<evidence type="ECO:0008006" key="4">
    <source>
        <dbReference type="Google" id="ProtNLM"/>
    </source>
</evidence>
<protein>
    <recommendedName>
        <fullName evidence="4">SAP domain-containing protein</fullName>
    </recommendedName>
</protein>
<sequence>MAETDGNKLVSKTSRNAKASKTSAKSSAPTSKPLTKAKAQTFKYSNASTLSNKPKFINLQWPNFYDFIDDKNQDLPKENQLLDEFCDRVSDLGFPLSEEGGALLENLDKEVEKRDQDRFDMYIYNDWNGWGISEVLENYLKDFNKDIFKKTVSPFKKWAYVEAVTCFLNWGDLMYWLNNEGGDSVKAIAAMIGLMVLTSYSALAEHSLFKPDSEIKNLGIISLMLLDFAKGPGCDLDIEWGCELLRMCDEAGINLDKEVRKQVDVSKKDLKELRAKYKKKQNGYKEAAEKKGWKPADDIGDKWEEKQWFRWDWKLEYKEFQKNHKGGNQHDLTKWSKKKREAYTLGSEAFSRRIGIESESESESDFDSE</sequence>
<evidence type="ECO:0000313" key="3">
    <source>
        <dbReference type="Proteomes" id="UP000235672"/>
    </source>
</evidence>
<dbReference type="OrthoDB" id="10037289at2759"/>
<name>A0A2J6PPL5_9HELO</name>
<keyword evidence="3" id="KW-1185">Reference proteome</keyword>
<accession>A0A2J6PPL5</accession>
<feature type="compositionally biased region" description="Low complexity" evidence="1">
    <location>
        <begin position="11"/>
        <end position="32"/>
    </location>
</feature>
<proteinExistence type="predicted"/>